<keyword evidence="3" id="KW-1185">Reference proteome</keyword>
<evidence type="ECO:0000313" key="3">
    <source>
        <dbReference type="Proteomes" id="UP000257109"/>
    </source>
</evidence>
<feature type="non-terminal residue" evidence="2">
    <location>
        <position position="1"/>
    </location>
</feature>
<organism evidence="2 3">
    <name type="scientific">Mucuna pruriens</name>
    <name type="common">Velvet bean</name>
    <name type="synonym">Dolichos pruriens</name>
    <dbReference type="NCBI Taxonomy" id="157652"/>
    <lineage>
        <taxon>Eukaryota</taxon>
        <taxon>Viridiplantae</taxon>
        <taxon>Streptophyta</taxon>
        <taxon>Embryophyta</taxon>
        <taxon>Tracheophyta</taxon>
        <taxon>Spermatophyta</taxon>
        <taxon>Magnoliopsida</taxon>
        <taxon>eudicotyledons</taxon>
        <taxon>Gunneridae</taxon>
        <taxon>Pentapetalae</taxon>
        <taxon>rosids</taxon>
        <taxon>fabids</taxon>
        <taxon>Fabales</taxon>
        <taxon>Fabaceae</taxon>
        <taxon>Papilionoideae</taxon>
        <taxon>50 kb inversion clade</taxon>
        <taxon>NPAAA clade</taxon>
        <taxon>indigoferoid/millettioid clade</taxon>
        <taxon>Phaseoleae</taxon>
        <taxon>Mucuna</taxon>
    </lineage>
</organism>
<accession>A0A371GLM7</accession>
<dbReference type="OrthoDB" id="1716820at2759"/>
<sequence length="111" mass="12989">INTWPLPIWIWLLRVVESAPLTYESSKVEKIFHDKWEHSNRVCLKVIKYTTKKSIRQNIPKNDNAKDFLIAIGEKFTTFEKTQKIASSSSTNGIKKFNYKGKFHCDKKKEG</sequence>
<comment type="caution">
    <text evidence="2">The sequence shown here is derived from an EMBL/GenBank/DDBJ whole genome shotgun (WGS) entry which is preliminary data.</text>
</comment>
<proteinExistence type="predicted"/>
<protein>
    <submittedName>
        <fullName evidence="2">Uncharacterized protein</fullName>
    </submittedName>
</protein>
<dbReference type="Proteomes" id="UP000257109">
    <property type="component" value="Unassembled WGS sequence"/>
</dbReference>
<evidence type="ECO:0000313" key="2">
    <source>
        <dbReference type="EMBL" id="RDX91457.1"/>
    </source>
</evidence>
<feature type="signal peptide" evidence="1">
    <location>
        <begin position="1"/>
        <end position="18"/>
    </location>
</feature>
<gene>
    <name evidence="2" type="ORF">CR513_26573</name>
</gene>
<evidence type="ECO:0000256" key="1">
    <source>
        <dbReference type="SAM" id="SignalP"/>
    </source>
</evidence>
<name>A0A371GLM7_MUCPR</name>
<dbReference type="AlphaFoldDB" id="A0A371GLM7"/>
<dbReference type="EMBL" id="QJKJ01005120">
    <property type="protein sequence ID" value="RDX91457.1"/>
    <property type="molecule type" value="Genomic_DNA"/>
</dbReference>
<feature type="chain" id="PRO_5016697330" evidence="1">
    <location>
        <begin position="19"/>
        <end position="111"/>
    </location>
</feature>
<keyword evidence="1" id="KW-0732">Signal</keyword>
<reference evidence="2" key="1">
    <citation type="submission" date="2018-05" db="EMBL/GenBank/DDBJ databases">
        <title>Draft genome of Mucuna pruriens seed.</title>
        <authorList>
            <person name="Nnadi N.E."/>
            <person name="Vos R."/>
            <person name="Hasami M.H."/>
            <person name="Devisetty U.K."/>
            <person name="Aguiy J.C."/>
        </authorList>
    </citation>
    <scope>NUCLEOTIDE SEQUENCE [LARGE SCALE GENOMIC DNA]</scope>
    <source>
        <strain evidence="2">JCA_2017</strain>
    </source>
</reference>